<gene>
    <name evidence="1" type="ORF">GGQ22_13740</name>
</gene>
<comment type="caution">
    <text evidence="1">The sequence shown here is derived from an EMBL/GenBank/DDBJ whole genome shotgun (WGS) entry which is preliminary data.</text>
</comment>
<dbReference type="RefSeq" id="WP_171895948.1">
    <property type="nucleotide sequence ID" value="NZ_CP053660.1"/>
</dbReference>
<evidence type="ECO:0000313" key="2">
    <source>
        <dbReference type="Proteomes" id="UP000433406"/>
    </source>
</evidence>
<dbReference type="NCBIfam" id="TIGR03941">
    <property type="entry name" value="tRNA_deam_assoc"/>
    <property type="match status" value="1"/>
</dbReference>
<protein>
    <submittedName>
        <fullName evidence="1">Uncharacterized protein</fullName>
    </submittedName>
</protein>
<dbReference type="InterPro" id="IPR023869">
    <property type="entry name" value="tRNA_Adeno_NH3ase_assoc_put"/>
</dbReference>
<accession>A0A6I3JDG2</accession>
<keyword evidence="2" id="KW-1185">Reference proteome</keyword>
<name>A0A6I3JDG2_9ACTN</name>
<proteinExistence type="predicted"/>
<evidence type="ECO:0000313" key="1">
    <source>
        <dbReference type="EMBL" id="MTB96141.1"/>
    </source>
</evidence>
<organism evidence="1 2">
    <name type="scientific">Nocardioides marmotae</name>
    <dbReference type="NCBI Taxonomy" id="2663857"/>
    <lineage>
        <taxon>Bacteria</taxon>
        <taxon>Bacillati</taxon>
        <taxon>Actinomycetota</taxon>
        <taxon>Actinomycetes</taxon>
        <taxon>Propionibacteriales</taxon>
        <taxon>Nocardioidaceae</taxon>
        <taxon>Nocardioides</taxon>
    </lineage>
</organism>
<dbReference type="AlphaFoldDB" id="A0A6I3JDG2"/>
<sequence>MSDQLDAVDFAVAAYREDGAWTVAELVHDHLDDVATLADGLRRLPGDAGALGMVAMDEDFFLLVRVAGPSTRVLLSDITAADEWDLAASAVEFLRLPMPEDDDDQVPAGDLALLGDLGVDALDLGDLLDDPDLYPDEVLSDVARRLGFGELFDDAVGLTSA</sequence>
<dbReference type="EMBL" id="WLCI01000015">
    <property type="protein sequence ID" value="MTB96141.1"/>
    <property type="molecule type" value="Genomic_DNA"/>
</dbReference>
<reference evidence="1 2" key="1">
    <citation type="submission" date="2019-10" db="EMBL/GenBank/DDBJ databases">
        <title>Nocardioides novel species isolated from the excrement of Marmot.</title>
        <authorList>
            <person name="Zhang G."/>
        </authorList>
    </citation>
    <scope>NUCLEOTIDE SEQUENCE [LARGE SCALE GENOMIC DNA]</scope>
    <source>
        <strain evidence="2">zg-579</strain>
    </source>
</reference>
<dbReference type="Proteomes" id="UP000433406">
    <property type="component" value="Unassembled WGS sequence"/>
</dbReference>